<accession>A0ABQ4ZN32</accession>
<sequence>MAKRSTVVLTRRREEKKKGQNRYVRRGHVYEEILAMLVLESNIPITTTSEPTEARKSIWGQIMLRFQQRTIKPDVRPRPARKTRPAKKTKSETTGSSEGSVSGSISDSLSEDLRRKLQATSSAYKEKK</sequence>
<feature type="region of interest" description="Disordered" evidence="1">
    <location>
        <begin position="1"/>
        <end position="20"/>
    </location>
</feature>
<protein>
    <submittedName>
        <fullName evidence="2">Uncharacterized protein</fullName>
    </submittedName>
</protein>
<feature type="compositionally biased region" description="Polar residues" evidence="1">
    <location>
        <begin position="118"/>
        <end position="128"/>
    </location>
</feature>
<dbReference type="Proteomes" id="UP001151760">
    <property type="component" value="Unassembled WGS sequence"/>
</dbReference>
<reference evidence="2" key="1">
    <citation type="journal article" date="2022" name="Int. J. Mol. Sci.">
        <title>Draft Genome of Tanacetum Coccineum: Genomic Comparison of Closely Related Tanacetum-Family Plants.</title>
        <authorList>
            <person name="Yamashiro T."/>
            <person name="Shiraishi A."/>
            <person name="Nakayama K."/>
            <person name="Satake H."/>
        </authorList>
    </citation>
    <scope>NUCLEOTIDE SEQUENCE</scope>
</reference>
<proteinExistence type="predicted"/>
<evidence type="ECO:0000313" key="3">
    <source>
        <dbReference type="Proteomes" id="UP001151760"/>
    </source>
</evidence>
<feature type="compositionally biased region" description="Low complexity" evidence="1">
    <location>
        <begin position="92"/>
        <end position="108"/>
    </location>
</feature>
<feature type="region of interest" description="Disordered" evidence="1">
    <location>
        <begin position="69"/>
        <end position="128"/>
    </location>
</feature>
<keyword evidence="3" id="KW-1185">Reference proteome</keyword>
<organism evidence="2 3">
    <name type="scientific">Tanacetum coccineum</name>
    <dbReference type="NCBI Taxonomy" id="301880"/>
    <lineage>
        <taxon>Eukaryota</taxon>
        <taxon>Viridiplantae</taxon>
        <taxon>Streptophyta</taxon>
        <taxon>Embryophyta</taxon>
        <taxon>Tracheophyta</taxon>
        <taxon>Spermatophyta</taxon>
        <taxon>Magnoliopsida</taxon>
        <taxon>eudicotyledons</taxon>
        <taxon>Gunneridae</taxon>
        <taxon>Pentapetalae</taxon>
        <taxon>asterids</taxon>
        <taxon>campanulids</taxon>
        <taxon>Asterales</taxon>
        <taxon>Asteraceae</taxon>
        <taxon>Asteroideae</taxon>
        <taxon>Anthemideae</taxon>
        <taxon>Anthemidinae</taxon>
        <taxon>Tanacetum</taxon>
    </lineage>
</organism>
<gene>
    <name evidence="2" type="ORF">Tco_0773472</name>
</gene>
<evidence type="ECO:0000313" key="2">
    <source>
        <dbReference type="EMBL" id="GJS90836.1"/>
    </source>
</evidence>
<reference evidence="2" key="2">
    <citation type="submission" date="2022-01" db="EMBL/GenBank/DDBJ databases">
        <authorList>
            <person name="Yamashiro T."/>
            <person name="Shiraishi A."/>
            <person name="Satake H."/>
            <person name="Nakayama K."/>
        </authorList>
    </citation>
    <scope>NUCLEOTIDE SEQUENCE</scope>
</reference>
<comment type="caution">
    <text evidence="2">The sequence shown here is derived from an EMBL/GenBank/DDBJ whole genome shotgun (WGS) entry which is preliminary data.</text>
</comment>
<name>A0ABQ4ZN32_9ASTR</name>
<evidence type="ECO:0000256" key="1">
    <source>
        <dbReference type="SAM" id="MobiDB-lite"/>
    </source>
</evidence>
<feature type="compositionally biased region" description="Basic residues" evidence="1">
    <location>
        <begin position="78"/>
        <end position="88"/>
    </location>
</feature>
<dbReference type="EMBL" id="BQNB010011459">
    <property type="protein sequence ID" value="GJS90836.1"/>
    <property type="molecule type" value="Genomic_DNA"/>
</dbReference>